<dbReference type="EMBL" id="CAFBNL010000123">
    <property type="protein sequence ID" value="CAB4962386.1"/>
    <property type="molecule type" value="Genomic_DNA"/>
</dbReference>
<dbReference type="Gene3D" id="3.40.50.2000">
    <property type="entry name" value="Glycogen Phosphorylase B"/>
    <property type="match status" value="2"/>
</dbReference>
<protein>
    <submittedName>
        <fullName evidence="5">Unannotated protein</fullName>
    </submittedName>
</protein>
<dbReference type="GO" id="GO:0016757">
    <property type="term" value="F:glycosyltransferase activity"/>
    <property type="evidence" value="ECO:0007669"/>
    <property type="project" value="InterPro"/>
</dbReference>
<name>A0A6J7L2L2_9ZZZZ</name>
<dbReference type="GO" id="GO:0009103">
    <property type="term" value="P:lipopolysaccharide biosynthetic process"/>
    <property type="evidence" value="ECO:0007669"/>
    <property type="project" value="TreeGrafter"/>
</dbReference>
<reference evidence="5" key="1">
    <citation type="submission" date="2020-05" db="EMBL/GenBank/DDBJ databases">
        <authorList>
            <person name="Chiriac C."/>
            <person name="Salcher M."/>
            <person name="Ghai R."/>
            <person name="Kavagutti S V."/>
        </authorList>
    </citation>
    <scope>NUCLEOTIDE SEQUENCE</scope>
</reference>
<evidence type="ECO:0000313" key="5">
    <source>
        <dbReference type="EMBL" id="CAB4962386.1"/>
    </source>
</evidence>
<evidence type="ECO:0000259" key="3">
    <source>
        <dbReference type="Pfam" id="PF00534"/>
    </source>
</evidence>
<proteinExistence type="predicted"/>
<dbReference type="PANTHER" id="PTHR46401">
    <property type="entry name" value="GLYCOSYLTRANSFERASE WBBK-RELATED"/>
    <property type="match status" value="1"/>
</dbReference>
<dbReference type="SUPFAM" id="SSF53756">
    <property type="entry name" value="UDP-Glycosyltransferase/glycogen phosphorylase"/>
    <property type="match status" value="1"/>
</dbReference>
<dbReference type="CDD" id="cd03801">
    <property type="entry name" value="GT4_PimA-like"/>
    <property type="match status" value="1"/>
</dbReference>
<sequence>MPSKDASQSTPNTPVEPITRDRSSNRTSDSSNGRPLRIAWLIYRGNPHCGGQGVYSRYVAREIAAMGHHIEVISGEPYPELDDPSQLVKMPGLDLYRASNPFRVPWPWEFRDRVDLAEFAIMCGAGFPEPWAFSMRARKYLETRRGDFDLIHDNQCFGTGLLGMMNDGWPVVATLHHPITVDRDLELEHASGRWRRFNLRRWYAFLGMQMKVAREMPRLVTVSESSKRDIIAQMGVKEDRLHIVPVGVDQDSFKPMPEVKRVKGRIMTTASADVPMKGLTPLLEGLAKLRTENPDAHLVIIGRTKEKSATPALIERLGLSGVVEFVSGVAQERIVELYAEAEVAVVPSLYEGFSLPAIEAMACGVPLVATTGGALPEVVGPDGIAALTVEPGNADALAQAIGRMLGDAELRERLGAAGRDRVLNRFTWRRTAEGMLEHWYAQLEEQGVVL</sequence>
<dbReference type="Pfam" id="PF13439">
    <property type="entry name" value="Glyco_transf_4"/>
    <property type="match status" value="1"/>
</dbReference>
<feature type="region of interest" description="Disordered" evidence="2">
    <location>
        <begin position="1"/>
        <end position="32"/>
    </location>
</feature>
<feature type="domain" description="Glycosyltransferase subfamily 4-like N-terminal" evidence="4">
    <location>
        <begin position="50"/>
        <end position="251"/>
    </location>
</feature>
<feature type="domain" description="Glycosyl transferase family 1" evidence="3">
    <location>
        <begin position="260"/>
        <end position="420"/>
    </location>
</feature>
<gene>
    <name evidence="5" type="ORF">UFOPK3789_01368</name>
</gene>
<dbReference type="AlphaFoldDB" id="A0A6J7L2L2"/>
<evidence type="ECO:0000256" key="1">
    <source>
        <dbReference type="ARBA" id="ARBA00022679"/>
    </source>
</evidence>
<dbReference type="InterPro" id="IPR001296">
    <property type="entry name" value="Glyco_trans_1"/>
</dbReference>
<evidence type="ECO:0000259" key="4">
    <source>
        <dbReference type="Pfam" id="PF13439"/>
    </source>
</evidence>
<organism evidence="5">
    <name type="scientific">freshwater metagenome</name>
    <dbReference type="NCBI Taxonomy" id="449393"/>
    <lineage>
        <taxon>unclassified sequences</taxon>
        <taxon>metagenomes</taxon>
        <taxon>ecological metagenomes</taxon>
    </lineage>
</organism>
<evidence type="ECO:0000256" key="2">
    <source>
        <dbReference type="SAM" id="MobiDB-lite"/>
    </source>
</evidence>
<keyword evidence="1" id="KW-0808">Transferase</keyword>
<dbReference type="Pfam" id="PF00534">
    <property type="entry name" value="Glycos_transf_1"/>
    <property type="match status" value="1"/>
</dbReference>
<accession>A0A6J7L2L2</accession>
<dbReference type="PANTHER" id="PTHR46401:SF2">
    <property type="entry name" value="GLYCOSYLTRANSFERASE WBBK-RELATED"/>
    <property type="match status" value="1"/>
</dbReference>
<feature type="compositionally biased region" description="Polar residues" evidence="2">
    <location>
        <begin position="1"/>
        <end position="13"/>
    </location>
</feature>
<dbReference type="InterPro" id="IPR028098">
    <property type="entry name" value="Glyco_trans_4-like_N"/>
</dbReference>